<feature type="compositionally biased region" description="Basic and acidic residues" evidence="1">
    <location>
        <begin position="136"/>
        <end position="163"/>
    </location>
</feature>
<dbReference type="KEGG" id="bsc:COCSADRAFT_112234"/>
<sequence>MVSTRRSTANANRTITGINKFKVTEPTSDTIHVQEPHRKKAKTAVEIPKSPSVPPSTVLSRNISDHDINHTSPITDHTSIAAATKTPKIKNRSPNLPNRTLSSALRRLTPKPFTSMSGSCHDPIVVNEGSSPPRPTIREPKRKNRDEQPSEPQRFIENRRKDLYSYGARGPGSTNVPFDKSTRNNHQSHDIYRRINSRMVSVPHFNPNAFLVHGPFGVPFPMQRSLAMQTFAYQQIRPSFPVSYAPYHQFPPPMIPKLIVPPQSEEILCRKVVEYVRDFFRTSVQSNANIHRLIEHTLLLTSLLQIYPHSKNQQDLCEDIRTMLALQSHHTTAWLGSESRNMLRQKESSSGNICVNTQPKPFLGDTLNEADREVRQAFSASAEMWQDGTGNGVADVFGTQSTPSPIASP</sequence>
<dbReference type="Proteomes" id="UP000016934">
    <property type="component" value="Unassembled WGS sequence"/>
</dbReference>
<keyword evidence="3" id="KW-1185">Reference proteome</keyword>
<evidence type="ECO:0000313" key="2">
    <source>
        <dbReference type="EMBL" id="EMD66136.1"/>
    </source>
</evidence>
<organism evidence="2 3">
    <name type="scientific">Cochliobolus sativus (strain ND90Pr / ATCC 201652)</name>
    <name type="common">Common root rot and spot blotch fungus</name>
    <name type="synonym">Bipolaris sorokiniana</name>
    <dbReference type="NCBI Taxonomy" id="665912"/>
    <lineage>
        <taxon>Eukaryota</taxon>
        <taxon>Fungi</taxon>
        <taxon>Dikarya</taxon>
        <taxon>Ascomycota</taxon>
        <taxon>Pezizomycotina</taxon>
        <taxon>Dothideomycetes</taxon>
        <taxon>Pleosporomycetidae</taxon>
        <taxon>Pleosporales</taxon>
        <taxon>Pleosporineae</taxon>
        <taxon>Pleosporaceae</taxon>
        <taxon>Bipolaris</taxon>
    </lineage>
</organism>
<feature type="non-terminal residue" evidence="2">
    <location>
        <position position="409"/>
    </location>
</feature>
<dbReference type="AlphaFoldDB" id="M2TAC0"/>
<dbReference type="RefSeq" id="XP_007697700.1">
    <property type="nucleotide sequence ID" value="XM_007699510.1"/>
</dbReference>
<dbReference type="HOGENOM" id="CLU_033833_0_0_1"/>
<dbReference type="OrthoDB" id="3690573at2759"/>
<reference evidence="2 3" key="1">
    <citation type="journal article" date="2012" name="PLoS Pathog.">
        <title>Diverse lifestyles and strategies of plant pathogenesis encoded in the genomes of eighteen Dothideomycetes fungi.</title>
        <authorList>
            <person name="Ohm R.A."/>
            <person name="Feau N."/>
            <person name="Henrissat B."/>
            <person name="Schoch C.L."/>
            <person name="Horwitz B.A."/>
            <person name="Barry K.W."/>
            <person name="Condon B.J."/>
            <person name="Copeland A.C."/>
            <person name="Dhillon B."/>
            <person name="Glaser F."/>
            <person name="Hesse C.N."/>
            <person name="Kosti I."/>
            <person name="LaButti K."/>
            <person name="Lindquist E.A."/>
            <person name="Lucas S."/>
            <person name="Salamov A.A."/>
            <person name="Bradshaw R.E."/>
            <person name="Ciuffetti L."/>
            <person name="Hamelin R.C."/>
            <person name="Kema G.H.J."/>
            <person name="Lawrence C."/>
            <person name="Scott J.A."/>
            <person name="Spatafora J.W."/>
            <person name="Turgeon B.G."/>
            <person name="de Wit P.J.G.M."/>
            <person name="Zhong S."/>
            <person name="Goodwin S.B."/>
            <person name="Grigoriev I.V."/>
        </authorList>
    </citation>
    <scope>NUCLEOTIDE SEQUENCE [LARGE SCALE GENOMIC DNA]</scope>
    <source>
        <strain evidence="3">ND90Pr / ATCC 201652</strain>
    </source>
</reference>
<accession>M2TAC0</accession>
<feature type="compositionally biased region" description="Polar residues" evidence="1">
    <location>
        <begin position="92"/>
        <end position="103"/>
    </location>
</feature>
<dbReference type="OMA" id="HQSHDIY"/>
<protein>
    <submittedName>
        <fullName evidence="2">Uncharacterized protein</fullName>
    </submittedName>
</protein>
<proteinExistence type="predicted"/>
<dbReference type="EMBL" id="KB445640">
    <property type="protein sequence ID" value="EMD66136.1"/>
    <property type="molecule type" value="Genomic_DNA"/>
</dbReference>
<gene>
    <name evidence="2" type="ORF">COCSADRAFT_112234</name>
</gene>
<reference evidence="3" key="2">
    <citation type="journal article" date="2013" name="PLoS Genet.">
        <title>Comparative genome structure, secondary metabolite, and effector coding capacity across Cochliobolus pathogens.</title>
        <authorList>
            <person name="Condon B.J."/>
            <person name="Leng Y."/>
            <person name="Wu D."/>
            <person name="Bushley K.E."/>
            <person name="Ohm R.A."/>
            <person name="Otillar R."/>
            <person name="Martin J."/>
            <person name="Schackwitz W."/>
            <person name="Grimwood J."/>
            <person name="MohdZainudin N."/>
            <person name="Xue C."/>
            <person name="Wang R."/>
            <person name="Manning V.A."/>
            <person name="Dhillon B."/>
            <person name="Tu Z.J."/>
            <person name="Steffenson B.J."/>
            <person name="Salamov A."/>
            <person name="Sun H."/>
            <person name="Lowry S."/>
            <person name="LaButti K."/>
            <person name="Han J."/>
            <person name="Copeland A."/>
            <person name="Lindquist E."/>
            <person name="Barry K."/>
            <person name="Schmutz J."/>
            <person name="Baker S.E."/>
            <person name="Ciuffetti L.M."/>
            <person name="Grigoriev I.V."/>
            <person name="Zhong S."/>
            <person name="Turgeon B.G."/>
        </authorList>
    </citation>
    <scope>NUCLEOTIDE SEQUENCE [LARGE SCALE GENOMIC DNA]</scope>
    <source>
        <strain evidence="3">ND90Pr / ATCC 201652</strain>
    </source>
</reference>
<name>M2TAC0_COCSN</name>
<dbReference type="GeneID" id="19130175"/>
<feature type="region of interest" description="Disordered" evidence="1">
    <location>
        <begin position="110"/>
        <end position="184"/>
    </location>
</feature>
<feature type="region of interest" description="Disordered" evidence="1">
    <location>
        <begin position="36"/>
        <end position="59"/>
    </location>
</feature>
<evidence type="ECO:0000313" key="3">
    <source>
        <dbReference type="Proteomes" id="UP000016934"/>
    </source>
</evidence>
<feature type="region of interest" description="Disordered" evidence="1">
    <location>
        <begin position="85"/>
        <end position="104"/>
    </location>
</feature>
<evidence type="ECO:0000256" key="1">
    <source>
        <dbReference type="SAM" id="MobiDB-lite"/>
    </source>
</evidence>